<dbReference type="GO" id="GO:0046872">
    <property type="term" value="F:metal ion binding"/>
    <property type="evidence" value="ECO:0007669"/>
    <property type="project" value="UniProtKB-KW"/>
</dbReference>
<dbReference type="GO" id="GO:0020037">
    <property type="term" value="F:heme binding"/>
    <property type="evidence" value="ECO:0007669"/>
    <property type="project" value="InterPro"/>
</dbReference>
<accession>Q01RA3</accession>
<feature type="chain" id="PRO_5004162517" evidence="5">
    <location>
        <begin position="19"/>
        <end position="122"/>
    </location>
</feature>
<dbReference type="GO" id="GO:0009055">
    <property type="term" value="F:electron transfer activity"/>
    <property type="evidence" value="ECO:0007669"/>
    <property type="project" value="InterPro"/>
</dbReference>
<feature type="signal peptide" evidence="5">
    <location>
        <begin position="1"/>
        <end position="18"/>
    </location>
</feature>
<proteinExistence type="predicted"/>
<gene>
    <name evidence="7" type="ordered locus">Acid_6904</name>
</gene>
<evidence type="ECO:0000256" key="5">
    <source>
        <dbReference type="SAM" id="SignalP"/>
    </source>
</evidence>
<evidence type="ECO:0000256" key="1">
    <source>
        <dbReference type="ARBA" id="ARBA00022617"/>
    </source>
</evidence>
<dbReference type="InParanoid" id="Q01RA3"/>
<evidence type="ECO:0000256" key="2">
    <source>
        <dbReference type="ARBA" id="ARBA00022723"/>
    </source>
</evidence>
<dbReference type="Pfam" id="PF00034">
    <property type="entry name" value="Cytochrom_C"/>
    <property type="match status" value="1"/>
</dbReference>
<dbReference type="KEGG" id="sus:Acid_6904"/>
<keyword evidence="5" id="KW-0732">Signal</keyword>
<keyword evidence="3 4" id="KW-0408">Iron</keyword>
<organism evidence="7">
    <name type="scientific">Solibacter usitatus (strain Ellin6076)</name>
    <dbReference type="NCBI Taxonomy" id="234267"/>
    <lineage>
        <taxon>Bacteria</taxon>
        <taxon>Pseudomonadati</taxon>
        <taxon>Acidobacteriota</taxon>
        <taxon>Terriglobia</taxon>
        <taxon>Bryobacterales</taxon>
        <taxon>Solibacteraceae</taxon>
        <taxon>Candidatus Solibacter</taxon>
    </lineage>
</organism>
<dbReference type="STRING" id="234267.Acid_6904"/>
<evidence type="ECO:0000259" key="6">
    <source>
        <dbReference type="PROSITE" id="PS51007"/>
    </source>
</evidence>
<keyword evidence="1 4" id="KW-0349">Heme</keyword>
<dbReference type="HOGENOM" id="CLU_122806_0_0_0"/>
<feature type="domain" description="Cytochrome c" evidence="6">
    <location>
        <begin position="31"/>
        <end position="122"/>
    </location>
</feature>
<evidence type="ECO:0000256" key="3">
    <source>
        <dbReference type="ARBA" id="ARBA00023004"/>
    </source>
</evidence>
<dbReference type="EMBL" id="CP000473">
    <property type="protein sequence ID" value="ABJ87817.1"/>
    <property type="molecule type" value="Genomic_DNA"/>
</dbReference>
<evidence type="ECO:0000256" key="4">
    <source>
        <dbReference type="PROSITE-ProRule" id="PRU00433"/>
    </source>
</evidence>
<name>Q01RA3_SOLUE</name>
<dbReference type="eggNOG" id="COG2010">
    <property type="taxonomic scope" value="Bacteria"/>
</dbReference>
<sequence length="122" mass="13053" precursor="true">MRRASMRFSLLLIPLIFAACGARQPAVATGGVPKEGAQTLVRFGCGSCHTIPGIPGAHGRVGPTLEGIASHTYIAGELSNQPLNLERWVQHPHSVHPDTLMPELGLTKAETRDIAAYLYSLN</sequence>
<dbReference type="PROSITE" id="PS51257">
    <property type="entry name" value="PROKAR_LIPOPROTEIN"/>
    <property type="match status" value="1"/>
</dbReference>
<dbReference type="InterPro" id="IPR036909">
    <property type="entry name" value="Cyt_c-like_dom_sf"/>
</dbReference>
<protein>
    <submittedName>
        <fullName evidence="7">Cytochrome c, class I</fullName>
    </submittedName>
</protein>
<dbReference type="Gene3D" id="1.10.760.10">
    <property type="entry name" value="Cytochrome c-like domain"/>
    <property type="match status" value="1"/>
</dbReference>
<dbReference type="PROSITE" id="PS51007">
    <property type="entry name" value="CYTC"/>
    <property type="match status" value="1"/>
</dbReference>
<dbReference type="SUPFAM" id="SSF46626">
    <property type="entry name" value="Cytochrome c"/>
    <property type="match status" value="1"/>
</dbReference>
<dbReference type="AlphaFoldDB" id="Q01RA3"/>
<keyword evidence="2 4" id="KW-0479">Metal-binding</keyword>
<dbReference type="InterPro" id="IPR009056">
    <property type="entry name" value="Cyt_c-like_dom"/>
</dbReference>
<reference evidence="7" key="1">
    <citation type="submission" date="2006-10" db="EMBL/GenBank/DDBJ databases">
        <title>Complete sequence of Solibacter usitatus Ellin6076.</title>
        <authorList>
            <consortium name="US DOE Joint Genome Institute"/>
            <person name="Copeland A."/>
            <person name="Lucas S."/>
            <person name="Lapidus A."/>
            <person name="Barry K."/>
            <person name="Detter J.C."/>
            <person name="Glavina del Rio T."/>
            <person name="Hammon N."/>
            <person name="Israni S."/>
            <person name="Dalin E."/>
            <person name="Tice H."/>
            <person name="Pitluck S."/>
            <person name="Thompson L.S."/>
            <person name="Brettin T."/>
            <person name="Bruce D."/>
            <person name="Han C."/>
            <person name="Tapia R."/>
            <person name="Gilna P."/>
            <person name="Schmutz J."/>
            <person name="Larimer F."/>
            <person name="Land M."/>
            <person name="Hauser L."/>
            <person name="Kyrpides N."/>
            <person name="Mikhailova N."/>
            <person name="Janssen P.H."/>
            <person name="Kuske C.R."/>
            <person name="Richardson P."/>
        </authorList>
    </citation>
    <scope>NUCLEOTIDE SEQUENCE</scope>
    <source>
        <strain evidence="7">Ellin6076</strain>
    </source>
</reference>
<evidence type="ECO:0000313" key="7">
    <source>
        <dbReference type="EMBL" id="ABJ87817.1"/>
    </source>
</evidence>